<dbReference type="SUPFAM" id="SSF47986">
    <property type="entry name" value="DEATH domain"/>
    <property type="match status" value="1"/>
</dbReference>
<feature type="domain" description="Death" evidence="2">
    <location>
        <begin position="281"/>
        <end position="360"/>
    </location>
</feature>
<accession>D4NWF3</accession>
<dbReference type="Gene3D" id="1.10.533.10">
    <property type="entry name" value="Death Domain, Fas"/>
    <property type="match status" value="1"/>
</dbReference>
<dbReference type="GO" id="GO:0007165">
    <property type="term" value="P:signal transduction"/>
    <property type="evidence" value="ECO:0007669"/>
    <property type="project" value="InterPro"/>
</dbReference>
<dbReference type="Pfam" id="PF13676">
    <property type="entry name" value="TIR_2"/>
    <property type="match status" value="2"/>
</dbReference>
<protein>
    <submittedName>
        <fullName evidence="3">Ankyrin repeat-containing protein</fullName>
    </submittedName>
</protein>
<name>D4NWF3_ADIVA</name>
<evidence type="ECO:0000256" key="1">
    <source>
        <dbReference type="SAM" id="Coils"/>
    </source>
</evidence>
<dbReference type="SMART" id="SM00005">
    <property type="entry name" value="DEATH"/>
    <property type="match status" value="1"/>
</dbReference>
<dbReference type="Gene3D" id="3.40.50.10140">
    <property type="entry name" value="Toll/interleukin-1 receptor homology (TIR) domain"/>
    <property type="match status" value="2"/>
</dbReference>
<dbReference type="EMBL" id="GU373047">
    <property type="protein sequence ID" value="ADD91472.1"/>
    <property type="molecule type" value="Genomic_DNA"/>
</dbReference>
<keyword evidence="1" id="KW-0175">Coiled coil</keyword>
<evidence type="ECO:0000259" key="2">
    <source>
        <dbReference type="PROSITE" id="PS50017"/>
    </source>
</evidence>
<dbReference type="PANTHER" id="PTHR47508">
    <property type="entry name" value="SAM DOMAIN-CONTAINING PROTEIN-RELATED"/>
    <property type="match status" value="1"/>
</dbReference>
<dbReference type="PROSITE" id="PS50017">
    <property type="entry name" value="DEATH_DOMAIN"/>
    <property type="match status" value="1"/>
</dbReference>
<proteinExistence type="predicted"/>
<dbReference type="AlphaFoldDB" id="D4NWF3"/>
<dbReference type="InterPro" id="IPR011029">
    <property type="entry name" value="DEATH-like_dom_sf"/>
</dbReference>
<feature type="coiled-coil region" evidence="1">
    <location>
        <begin position="186"/>
        <end position="230"/>
    </location>
</feature>
<organism evidence="3">
    <name type="scientific">Adineta vaga</name>
    <name type="common">Rotifer</name>
    <name type="synonym">Callidina vaga</name>
    <dbReference type="NCBI Taxonomy" id="104782"/>
    <lineage>
        <taxon>Eukaryota</taxon>
        <taxon>Metazoa</taxon>
        <taxon>Spiralia</taxon>
        <taxon>Gnathifera</taxon>
        <taxon>Rotifera</taxon>
        <taxon>Eurotatoria</taxon>
        <taxon>Bdelloidea</taxon>
        <taxon>Adinetida</taxon>
        <taxon>Adinetidae</taxon>
        <taxon>Adineta</taxon>
    </lineage>
</organism>
<dbReference type="InterPro" id="IPR000488">
    <property type="entry name" value="Death_dom"/>
</dbReference>
<dbReference type="SUPFAM" id="SSF52200">
    <property type="entry name" value="Toll/Interleukin receptor TIR domain"/>
    <property type="match status" value="2"/>
</dbReference>
<dbReference type="PANTHER" id="PTHR47508:SF1">
    <property type="entry name" value="NON-SPECIFIC SERINE_THREONINE PROTEIN KINASE"/>
    <property type="match status" value="1"/>
</dbReference>
<dbReference type="InterPro" id="IPR000157">
    <property type="entry name" value="TIR_dom"/>
</dbReference>
<feature type="non-terminal residue" evidence="3">
    <location>
        <position position="1"/>
    </location>
</feature>
<sequence length="791" mass="91748">NLYPQRPEPFHARLNDIIQHCFQNKNKNNQYRGFYIILLQAISRHHPEIFSSTHIELIFSSFSTTASNLTDTEVHGIFRFLAPIASVQPHLYDKNQNDLIRMATETQNNSVIYCLQQYFISSTIVNGETVASDYLTKLIDLLQRKEGCTVDNRTLLIHACKLIGIHHRQVLEARKADFVKLNCSELVQLIDNNKMTEENRQVLEQSRQEIEAIETKVQKTTNDIQQINSKVKHQELHITNMQVHVNNIDKNLQNLTECVDIHQKEIERIDGKTLSYVPAWASEICKLLNRRTPNDWRLLGQRFGYSASELKHWATQFDPCMALLNEWYMTHKSDEATFGLLKILKEIGRQDAEVIVQNALRDAGETIPDNILDFDIQRLPPVFISYQWNSQPMVIKLKEHLEEAGYSCWMDVGQMSGGQELQRRIDKGIRGAKVILCCINRDYATSDACIREVNLAISTGKPLIPLQMEKQIWPPEGALGPLMSDYLFIRFFDRKATNDPNFWPDERFTELLGQIRYYAAPNPDMIREPYTNWFVPRAENLIFLKDSDVNDKKMTKFEDSTSKFAYDFERFMIHYCLSIVMTVFLEPSLINTPLVVSHPQIMISYQWDRQTDIIDLYKRLTELGYRVWLDIFQMGGGDSLFAKIDHGIRNAQCVLACITPKYTMSINCRREMSLADAIGKPIVPLFMEQLPDSWPPTGPMSLVFADRHYIDFRSHQRNDMWSGKEYAQVLLKLKELVPEIQIENPQRHLIEMERPTSAVHLDKLVRVYPTRTRKRRGSAPVIPQSQACSLM</sequence>
<evidence type="ECO:0000313" key="3">
    <source>
        <dbReference type="EMBL" id="ADD91472.1"/>
    </source>
</evidence>
<dbReference type="Pfam" id="PF00531">
    <property type="entry name" value="Death"/>
    <property type="match status" value="1"/>
</dbReference>
<reference evidence="3" key="1">
    <citation type="submission" date="2009-12" db="EMBL/GenBank/DDBJ databases">
        <title>Genome structure of bdelloid rotifers: shaped by asexuality or desiccation?</title>
        <authorList>
            <person name="Gladyshev E.A."/>
            <person name="Arkhipova I.R."/>
        </authorList>
    </citation>
    <scope>NUCLEOTIDE SEQUENCE</scope>
</reference>
<dbReference type="InterPro" id="IPR035897">
    <property type="entry name" value="Toll_tir_struct_dom_sf"/>
</dbReference>
<dbReference type="CDD" id="cd08311">
    <property type="entry name" value="Death_p75NR"/>
    <property type="match status" value="1"/>
</dbReference>